<dbReference type="Pfam" id="PF02861">
    <property type="entry name" value="Clp_N"/>
    <property type="match status" value="1"/>
</dbReference>
<evidence type="ECO:0000313" key="7">
    <source>
        <dbReference type="Proteomes" id="UP000594638"/>
    </source>
</evidence>
<sequence length="207" mass="22415">MVNDPDDGTSLLIQPVSDHRCPVLKLIPILIPGHNYIGSEHLLLALFREDEDVAARVLENLGESSEAVGAGVGGGSSGNKMPTLEEYGTNLTKLAEEGKLDPAFGRQQEIELVTQILVQRTENYPCLIGEPGVGMTVIVEGLGQRIANGDVPETIEGKKVEQAVLAYLTKKFKQTELALQEEQQSRNKMNSLSTDPCIAKHILALSE</sequence>
<dbReference type="OrthoDB" id="908794at2759"/>
<dbReference type="GO" id="GO:0005737">
    <property type="term" value="C:cytoplasm"/>
    <property type="evidence" value="ECO:0007669"/>
    <property type="project" value="TreeGrafter"/>
</dbReference>
<dbReference type="PANTHER" id="PTHR11638">
    <property type="entry name" value="ATP-DEPENDENT CLP PROTEASE"/>
    <property type="match status" value="1"/>
</dbReference>
<evidence type="ECO:0000256" key="3">
    <source>
        <dbReference type="ARBA" id="ARBA00022840"/>
    </source>
</evidence>
<evidence type="ECO:0000256" key="2">
    <source>
        <dbReference type="ARBA" id="ARBA00022741"/>
    </source>
</evidence>
<dbReference type="InterPro" id="IPR036628">
    <property type="entry name" value="Clp_N_dom_sf"/>
</dbReference>
<organism evidence="6 7">
    <name type="scientific">Olea europaea subsp. europaea</name>
    <dbReference type="NCBI Taxonomy" id="158383"/>
    <lineage>
        <taxon>Eukaryota</taxon>
        <taxon>Viridiplantae</taxon>
        <taxon>Streptophyta</taxon>
        <taxon>Embryophyta</taxon>
        <taxon>Tracheophyta</taxon>
        <taxon>Spermatophyta</taxon>
        <taxon>Magnoliopsida</taxon>
        <taxon>eudicotyledons</taxon>
        <taxon>Gunneridae</taxon>
        <taxon>Pentapetalae</taxon>
        <taxon>asterids</taxon>
        <taxon>lamiids</taxon>
        <taxon>Lamiales</taxon>
        <taxon>Oleaceae</taxon>
        <taxon>Oleeae</taxon>
        <taxon>Olea</taxon>
    </lineage>
</organism>
<gene>
    <name evidence="6" type="ORF">OLEA9_A041600</name>
</gene>
<keyword evidence="2" id="KW-0547">Nucleotide-binding</keyword>
<dbReference type="GO" id="GO:0034605">
    <property type="term" value="P:cellular response to heat"/>
    <property type="evidence" value="ECO:0007669"/>
    <property type="project" value="TreeGrafter"/>
</dbReference>
<dbReference type="Gene3D" id="3.40.50.300">
    <property type="entry name" value="P-loop containing nucleotide triphosphate hydrolases"/>
    <property type="match status" value="1"/>
</dbReference>
<evidence type="ECO:0000313" key="6">
    <source>
        <dbReference type="EMBL" id="CAA2995295.1"/>
    </source>
</evidence>
<name>A0A8S0SUA2_OLEEU</name>
<dbReference type="Gramene" id="OE9A041600T1">
    <property type="protein sequence ID" value="OE9A041600C1"/>
    <property type="gene ID" value="OE9A041600"/>
</dbReference>
<dbReference type="SUPFAM" id="SSF81923">
    <property type="entry name" value="Double Clp-N motif"/>
    <property type="match status" value="1"/>
</dbReference>
<evidence type="ECO:0000256" key="4">
    <source>
        <dbReference type="PROSITE-ProRule" id="PRU01251"/>
    </source>
</evidence>
<dbReference type="InterPro" id="IPR050130">
    <property type="entry name" value="ClpA_ClpB"/>
</dbReference>
<keyword evidence="1 4" id="KW-0677">Repeat</keyword>
<dbReference type="Proteomes" id="UP000594638">
    <property type="component" value="Unassembled WGS sequence"/>
</dbReference>
<protein>
    <submittedName>
        <fullName evidence="6">Chaperone 1, chloroplastic-like</fullName>
    </submittedName>
</protein>
<dbReference type="GO" id="GO:0005524">
    <property type="term" value="F:ATP binding"/>
    <property type="evidence" value="ECO:0007669"/>
    <property type="project" value="UniProtKB-KW"/>
</dbReference>
<dbReference type="InterPro" id="IPR027417">
    <property type="entry name" value="P-loop_NTPase"/>
</dbReference>
<evidence type="ECO:0000259" key="5">
    <source>
        <dbReference type="PROSITE" id="PS51903"/>
    </source>
</evidence>
<feature type="domain" description="Clp R" evidence="5">
    <location>
        <begin position="1"/>
        <end position="79"/>
    </location>
</feature>
<reference evidence="6 7" key="1">
    <citation type="submission" date="2019-12" db="EMBL/GenBank/DDBJ databases">
        <authorList>
            <person name="Alioto T."/>
            <person name="Alioto T."/>
            <person name="Gomez Garrido J."/>
        </authorList>
    </citation>
    <scope>NUCLEOTIDE SEQUENCE [LARGE SCALE GENOMIC DNA]</scope>
</reference>
<dbReference type="Gene3D" id="1.10.1780.10">
    <property type="entry name" value="Clp, N-terminal domain"/>
    <property type="match status" value="1"/>
</dbReference>
<dbReference type="EMBL" id="CACTIH010005496">
    <property type="protein sequence ID" value="CAA2995295.1"/>
    <property type="molecule type" value="Genomic_DNA"/>
</dbReference>
<dbReference type="InterPro" id="IPR004176">
    <property type="entry name" value="Clp_R_N"/>
</dbReference>
<keyword evidence="7" id="KW-1185">Reference proteome</keyword>
<evidence type="ECO:0000256" key="1">
    <source>
        <dbReference type="ARBA" id="ARBA00022737"/>
    </source>
</evidence>
<dbReference type="PANTHER" id="PTHR11638:SF155">
    <property type="entry name" value="CHAPERONE PROTEIN CLPC1, CHLOROPLASTIC-LIKE"/>
    <property type="match status" value="1"/>
</dbReference>
<proteinExistence type="predicted"/>
<dbReference type="GO" id="GO:0016887">
    <property type="term" value="F:ATP hydrolysis activity"/>
    <property type="evidence" value="ECO:0007669"/>
    <property type="project" value="TreeGrafter"/>
</dbReference>
<comment type="caution">
    <text evidence="6">The sequence shown here is derived from an EMBL/GenBank/DDBJ whole genome shotgun (WGS) entry which is preliminary data.</text>
</comment>
<dbReference type="SUPFAM" id="SSF52540">
    <property type="entry name" value="P-loop containing nucleoside triphosphate hydrolases"/>
    <property type="match status" value="1"/>
</dbReference>
<accession>A0A8S0SUA2</accession>
<keyword evidence="3" id="KW-0067">ATP-binding</keyword>
<dbReference type="PROSITE" id="PS51903">
    <property type="entry name" value="CLP_R"/>
    <property type="match status" value="1"/>
</dbReference>
<dbReference type="AlphaFoldDB" id="A0A8S0SUA2"/>